<sequence>MIQAEGLRKTFGNITAVEEVSLEVRPGEIVALLGPNGAGKTTTVRMLAALLRPTAGRALVAGYDVLRQPEEVHRRVGLLTELPGLYLRMTGYEYLAFFADLYEVPRPLLKQRLEAWLDRLELRGALHQRIATYSKGMRQKLALLRAFLPLPPVFLLDEPTSAMDPQSAQVAREMIRSLAQEGHAVLLCTHNLYEAEALAHRIAILCRGRILVEGTPQALRDRFLGPPVYELRLAAPAGQALELLPEGLAVVEWGDHWVRYRTSDPERENPRVLQALLAHGLPVVSLSEVPRPLEDLYLRILNGAAPPASPDPVAQFEGEHACRS</sequence>
<dbReference type="PANTHER" id="PTHR42711">
    <property type="entry name" value="ABC TRANSPORTER ATP-BINDING PROTEIN"/>
    <property type="match status" value="1"/>
</dbReference>
<evidence type="ECO:0000313" key="7">
    <source>
        <dbReference type="Proteomes" id="UP000197025"/>
    </source>
</evidence>
<dbReference type="GO" id="GO:0005524">
    <property type="term" value="F:ATP binding"/>
    <property type="evidence" value="ECO:0007669"/>
    <property type="project" value="UniProtKB-KW"/>
</dbReference>
<evidence type="ECO:0000256" key="4">
    <source>
        <dbReference type="ARBA" id="ARBA00022840"/>
    </source>
</evidence>
<dbReference type="EMBL" id="FYEK01000077">
    <property type="protein sequence ID" value="SNB75785.1"/>
    <property type="molecule type" value="Genomic_DNA"/>
</dbReference>
<dbReference type="Gene3D" id="3.40.50.300">
    <property type="entry name" value="P-loop containing nucleotide triphosphate hydrolases"/>
    <property type="match status" value="1"/>
</dbReference>
<evidence type="ECO:0000259" key="5">
    <source>
        <dbReference type="PROSITE" id="PS50893"/>
    </source>
</evidence>
<dbReference type="SUPFAM" id="SSF52540">
    <property type="entry name" value="P-loop containing nucleoside triphosphate hydrolases"/>
    <property type="match status" value="1"/>
</dbReference>
<dbReference type="PROSITE" id="PS00211">
    <property type="entry name" value="ABC_TRANSPORTER_1"/>
    <property type="match status" value="1"/>
</dbReference>
<comment type="similarity">
    <text evidence="1">Belongs to the ABC transporter superfamily.</text>
</comment>
<dbReference type="InterPro" id="IPR027417">
    <property type="entry name" value="P-loop_NTPase"/>
</dbReference>
<keyword evidence="2" id="KW-0813">Transport</keyword>
<dbReference type="GO" id="GO:0016887">
    <property type="term" value="F:ATP hydrolysis activity"/>
    <property type="evidence" value="ECO:0007669"/>
    <property type="project" value="InterPro"/>
</dbReference>
<dbReference type="AlphaFoldDB" id="A0A212RT51"/>
<evidence type="ECO:0000256" key="1">
    <source>
        <dbReference type="ARBA" id="ARBA00005417"/>
    </source>
</evidence>
<dbReference type="Pfam" id="PF00005">
    <property type="entry name" value="ABC_tran"/>
    <property type="match status" value="1"/>
</dbReference>
<dbReference type="CDD" id="cd03230">
    <property type="entry name" value="ABC_DR_subfamily_A"/>
    <property type="match status" value="1"/>
</dbReference>
<keyword evidence="3" id="KW-0547">Nucleotide-binding</keyword>
<name>A0A212RT51_9CHLR</name>
<dbReference type="OrthoDB" id="9804819at2"/>
<protein>
    <submittedName>
        <fullName evidence="6">ABC-2 type transport system ATP-binding protein</fullName>
    </submittedName>
</protein>
<evidence type="ECO:0000256" key="2">
    <source>
        <dbReference type="ARBA" id="ARBA00022448"/>
    </source>
</evidence>
<proteinExistence type="inferred from homology"/>
<organism evidence="6 7">
    <name type="scientific">Thermoflexus hugenholtzii JAD2</name>
    <dbReference type="NCBI Taxonomy" id="877466"/>
    <lineage>
        <taxon>Bacteria</taxon>
        <taxon>Bacillati</taxon>
        <taxon>Chloroflexota</taxon>
        <taxon>Thermoflexia</taxon>
        <taxon>Thermoflexales</taxon>
        <taxon>Thermoflexaceae</taxon>
        <taxon>Thermoflexus</taxon>
    </lineage>
</organism>
<dbReference type="PANTHER" id="PTHR42711:SF5">
    <property type="entry name" value="ABC TRANSPORTER ATP-BINDING PROTEIN NATA"/>
    <property type="match status" value="1"/>
</dbReference>
<dbReference type="InterPro" id="IPR017871">
    <property type="entry name" value="ABC_transporter-like_CS"/>
</dbReference>
<dbReference type="InParanoid" id="A0A212RT51"/>
<dbReference type="SMART" id="SM00382">
    <property type="entry name" value="AAA"/>
    <property type="match status" value="1"/>
</dbReference>
<dbReference type="RefSeq" id="WP_088572467.1">
    <property type="nucleotide sequence ID" value="NZ_FYEK01000077.1"/>
</dbReference>
<reference evidence="7" key="1">
    <citation type="submission" date="2017-06" db="EMBL/GenBank/DDBJ databases">
        <authorList>
            <person name="Varghese N."/>
            <person name="Submissions S."/>
        </authorList>
    </citation>
    <scope>NUCLEOTIDE SEQUENCE [LARGE SCALE GENOMIC DNA]</scope>
    <source>
        <strain evidence="7">JAD2</strain>
    </source>
</reference>
<dbReference type="InterPro" id="IPR050763">
    <property type="entry name" value="ABC_transporter_ATP-binding"/>
</dbReference>
<keyword evidence="4 6" id="KW-0067">ATP-binding</keyword>
<dbReference type="PROSITE" id="PS50893">
    <property type="entry name" value="ABC_TRANSPORTER_2"/>
    <property type="match status" value="1"/>
</dbReference>
<dbReference type="InterPro" id="IPR003439">
    <property type="entry name" value="ABC_transporter-like_ATP-bd"/>
</dbReference>
<dbReference type="Proteomes" id="UP000197025">
    <property type="component" value="Unassembled WGS sequence"/>
</dbReference>
<dbReference type="InterPro" id="IPR003593">
    <property type="entry name" value="AAA+_ATPase"/>
</dbReference>
<feature type="domain" description="ABC transporter" evidence="5">
    <location>
        <begin position="2"/>
        <end position="232"/>
    </location>
</feature>
<evidence type="ECO:0000256" key="3">
    <source>
        <dbReference type="ARBA" id="ARBA00022741"/>
    </source>
</evidence>
<keyword evidence="7" id="KW-1185">Reference proteome</keyword>
<gene>
    <name evidence="6" type="ORF">SAMN02746019_00020390</name>
</gene>
<evidence type="ECO:0000313" key="6">
    <source>
        <dbReference type="EMBL" id="SNB75785.1"/>
    </source>
</evidence>
<accession>A0A212RT51</accession>